<organism evidence="2 3">
    <name type="scientific">Flavobacterium nackdongense</name>
    <dbReference type="NCBI Taxonomy" id="2547394"/>
    <lineage>
        <taxon>Bacteria</taxon>
        <taxon>Pseudomonadati</taxon>
        <taxon>Bacteroidota</taxon>
        <taxon>Flavobacteriia</taxon>
        <taxon>Flavobacteriales</taxon>
        <taxon>Flavobacteriaceae</taxon>
        <taxon>Flavobacterium</taxon>
    </lineage>
</organism>
<evidence type="ECO:0000259" key="1">
    <source>
        <dbReference type="Pfam" id="PF00535"/>
    </source>
</evidence>
<dbReference type="OrthoDB" id="597270at2"/>
<dbReference type="Proteomes" id="UP000291124">
    <property type="component" value="Chromosome"/>
</dbReference>
<evidence type="ECO:0000313" key="2">
    <source>
        <dbReference type="EMBL" id="QBN19846.1"/>
    </source>
</evidence>
<keyword evidence="3" id="KW-1185">Reference proteome</keyword>
<dbReference type="Gene3D" id="3.90.550.10">
    <property type="entry name" value="Spore Coat Polysaccharide Biosynthesis Protein SpsA, Chain A"/>
    <property type="match status" value="1"/>
</dbReference>
<feature type="domain" description="Glycosyltransferase 2-like" evidence="1">
    <location>
        <begin position="19"/>
        <end position="143"/>
    </location>
</feature>
<sequence length="301" mass="35081">MLLKIDLISSKPMTTPKVSIIVPCYNQAQYLDESLQSVAHQTHTDWECFIINDGSQDATEEVAKKWEAKDPRFIYLFQENGGVSHARNVGIRQAKSQFILTLDADDKYEASFLEKALAVLESQPEIGIVSSWGRYFTNVKQLHIFKSTAHSVSDFLFFNGLNMGSSLFRKECWEAVGGYDENPENGYEDWEFYLRVCAFGWKVHILKEVLFCYRQNNTSRSAEMNKKHNEIQKYLYLKNKDIYCAQYETLIDQFLKVSDLEKAEINKFKNTIDYKLGAAILHPVRKIKWFFLNIFRQDLKI</sequence>
<dbReference type="InterPro" id="IPR050834">
    <property type="entry name" value="Glycosyltransf_2"/>
</dbReference>
<gene>
    <name evidence="2" type="ORF">E1750_13890</name>
</gene>
<dbReference type="AlphaFoldDB" id="A0A4P6Y9Y9"/>
<dbReference type="Pfam" id="PF00535">
    <property type="entry name" value="Glycos_transf_2"/>
    <property type="match status" value="1"/>
</dbReference>
<protein>
    <submittedName>
        <fullName evidence="2">Glycosyltransferase family 2 protein</fullName>
    </submittedName>
</protein>
<evidence type="ECO:0000313" key="3">
    <source>
        <dbReference type="Proteomes" id="UP000291124"/>
    </source>
</evidence>
<dbReference type="GO" id="GO:0016740">
    <property type="term" value="F:transferase activity"/>
    <property type="evidence" value="ECO:0007669"/>
    <property type="project" value="UniProtKB-KW"/>
</dbReference>
<dbReference type="InterPro" id="IPR001173">
    <property type="entry name" value="Glyco_trans_2-like"/>
</dbReference>
<dbReference type="InterPro" id="IPR029044">
    <property type="entry name" value="Nucleotide-diphossugar_trans"/>
</dbReference>
<name>A0A4P6Y9Y9_9FLAO</name>
<dbReference type="KEGG" id="fnk:E1750_13890"/>
<dbReference type="CDD" id="cd00761">
    <property type="entry name" value="Glyco_tranf_GTA_type"/>
    <property type="match status" value="1"/>
</dbReference>
<dbReference type="PANTHER" id="PTHR43685">
    <property type="entry name" value="GLYCOSYLTRANSFERASE"/>
    <property type="match status" value="1"/>
</dbReference>
<dbReference type="EMBL" id="CP037933">
    <property type="protein sequence ID" value="QBN19846.1"/>
    <property type="molecule type" value="Genomic_DNA"/>
</dbReference>
<dbReference type="SUPFAM" id="SSF53448">
    <property type="entry name" value="Nucleotide-diphospho-sugar transferases"/>
    <property type="match status" value="1"/>
</dbReference>
<proteinExistence type="predicted"/>
<keyword evidence="2" id="KW-0808">Transferase</keyword>
<dbReference type="PANTHER" id="PTHR43685:SF2">
    <property type="entry name" value="GLYCOSYLTRANSFERASE 2-LIKE DOMAIN-CONTAINING PROTEIN"/>
    <property type="match status" value="1"/>
</dbReference>
<accession>A0A4P6Y9Y9</accession>
<reference evidence="3" key="1">
    <citation type="submission" date="2019-03" db="EMBL/GenBank/DDBJ databases">
        <title>Flavobacterium sp.</title>
        <authorList>
            <person name="Kim H."/>
        </authorList>
    </citation>
    <scope>NUCLEOTIDE SEQUENCE [LARGE SCALE GENOMIC DNA]</scope>
    <source>
        <strain evidence="3">GS13</strain>
    </source>
</reference>